<dbReference type="Proteomes" id="UP001158598">
    <property type="component" value="Chromosome"/>
</dbReference>
<proteinExistence type="predicted"/>
<organism evidence="1 2">
    <name type="scientific">Methylococcus capsulatus</name>
    <dbReference type="NCBI Taxonomy" id="414"/>
    <lineage>
        <taxon>Bacteria</taxon>
        <taxon>Pseudomonadati</taxon>
        <taxon>Pseudomonadota</taxon>
        <taxon>Gammaproteobacteria</taxon>
        <taxon>Methylococcales</taxon>
        <taxon>Methylococcaceae</taxon>
        <taxon>Methylococcus</taxon>
    </lineage>
</organism>
<dbReference type="EMBL" id="OX458332">
    <property type="protein sequence ID" value="CAI8722092.1"/>
    <property type="molecule type" value="Genomic_DNA"/>
</dbReference>
<reference evidence="1" key="1">
    <citation type="submission" date="2023-03" db="EMBL/GenBank/DDBJ databases">
        <authorList>
            <person name="Pearce D."/>
        </authorList>
    </citation>
    <scope>NUCLEOTIDE SEQUENCE</scope>
    <source>
        <strain evidence="1">Mc</strain>
    </source>
</reference>
<accession>A0AA35UI57</accession>
<dbReference type="RefSeq" id="WP_282213406.1">
    <property type="nucleotide sequence ID" value="NZ_OX458332.1"/>
</dbReference>
<evidence type="ECO:0000313" key="2">
    <source>
        <dbReference type="Proteomes" id="UP001158598"/>
    </source>
</evidence>
<name>A0AA35UI57_METCP</name>
<sequence length="229" mass="25407">MSAALRILLCYLLAGGLFFLGWTCLKRAKAGVHEIQVGWLFKAWMAQPDKQPSEAELNRIERVLRGAVALDPDNPVLHEQLCQLYMWQLALARSNPDAEARLSAKATAEARRGVSLRPAWPMAWARLLGLKAAFDVPDDEFRLALRRATTLGPWDFQTSQAVAAAVLPIWEEVSPEDREAAVNAAIRGFQQKPRDMLPIVQDSGRLVEVCAAMAGQPELHQQVCSDVIE</sequence>
<gene>
    <name evidence="1" type="ORF">MCNOR_0110</name>
</gene>
<evidence type="ECO:0000313" key="1">
    <source>
        <dbReference type="EMBL" id="CAI8722092.1"/>
    </source>
</evidence>
<protein>
    <submittedName>
        <fullName evidence="1">Uncharacterized protein</fullName>
    </submittedName>
</protein>
<dbReference type="AlphaFoldDB" id="A0AA35UI57"/>